<accession>A0ABQ1IQ14</accession>
<evidence type="ECO:0000259" key="7">
    <source>
        <dbReference type="Pfam" id="PF04321"/>
    </source>
</evidence>
<evidence type="ECO:0000256" key="4">
    <source>
        <dbReference type="ARBA" id="ARBA00017099"/>
    </source>
</evidence>
<evidence type="ECO:0000313" key="9">
    <source>
        <dbReference type="Proteomes" id="UP000617555"/>
    </source>
</evidence>
<evidence type="ECO:0000256" key="6">
    <source>
        <dbReference type="RuleBase" id="RU364082"/>
    </source>
</evidence>
<comment type="pathway">
    <text evidence="1 6">Carbohydrate biosynthesis; dTDP-L-rhamnose biosynthesis.</text>
</comment>
<feature type="domain" description="RmlD-like substrate binding" evidence="7">
    <location>
        <begin position="1"/>
        <end position="288"/>
    </location>
</feature>
<comment type="similarity">
    <text evidence="2 6">Belongs to the dTDP-4-dehydrorhamnose reductase family.</text>
</comment>
<dbReference type="CDD" id="cd05254">
    <property type="entry name" value="dTDP_HR_like_SDR_e"/>
    <property type="match status" value="1"/>
</dbReference>
<comment type="cofactor">
    <cofactor evidence="6">
        <name>Mg(2+)</name>
        <dbReference type="ChEBI" id="CHEBI:18420"/>
    </cofactor>
    <text evidence="6">Binds 1 Mg(2+) ion per monomer.</text>
</comment>
<evidence type="ECO:0000313" key="8">
    <source>
        <dbReference type="EMBL" id="GGB48054.1"/>
    </source>
</evidence>
<dbReference type="NCBIfam" id="TIGR01214">
    <property type="entry name" value="rmlD"/>
    <property type="match status" value="1"/>
</dbReference>
<evidence type="ECO:0000256" key="2">
    <source>
        <dbReference type="ARBA" id="ARBA00010944"/>
    </source>
</evidence>
<organism evidence="8 9">
    <name type="scientific">Shewanella inventionis</name>
    <dbReference type="NCBI Taxonomy" id="1738770"/>
    <lineage>
        <taxon>Bacteria</taxon>
        <taxon>Pseudomonadati</taxon>
        <taxon>Pseudomonadota</taxon>
        <taxon>Gammaproteobacteria</taxon>
        <taxon>Alteromonadales</taxon>
        <taxon>Shewanellaceae</taxon>
        <taxon>Shewanella</taxon>
    </lineage>
</organism>
<protein>
    <recommendedName>
        <fullName evidence="4 6">dTDP-4-dehydrorhamnose reductase</fullName>
        <ecNumber evidence="3 6">1.1.1.133</ecNumber>
    </recommendedName>
</protein>
<dbReference type="EMBL" id="BMII01000003">
    <property type="protein sequence ID" value="GGB48054.1"/>
    <property type="molecule type" value="Genomic_DNA"/>
</dbReference>
<dbReference type="Proteomes" id="UP000617555">
    <property type="component" value="Unassembled WGS sequence"/>
</dbReference>
<reference evidence="9" key="1">
    <citation type="journal article" date="2019" name="Int. J. Syst. Evol. Microbiol.">
        <title>The Global Catalogue of Microorganisms (GCM) 10K type strain sequencing project: providing services to taxonomists for standard genome sequencing and annotation.</title>
        <authorList>
            <consortium name="The Broad Institute Genomics Platform"/>
            <consortium name="The Broad Institute Genome Sequencing Center for Infectious Disease"/>
            <person name="Wu L."/>
            <person name="Ma J."/>
        </authorList>
    </citation>
    <scope>NUCLEOTIDE SEQUENCE [LARGE SCALE GENOMIC DNA]</scope>
    <source>
        <strain evidence="9">CGMCC 1.15339</strain>
    </source>
</reference>
<evidence type="ECO:0000256" key="3">
    <source>
        <dbReference type="ARBA" id="ARBA00012929"/>
    </source>
</evidence>
<dbReference type="SUPFAM" id="SSF51735">
    <property type="entry name" value="NAD(P)-binding Rossmann-fold domains"/>
    <property type="match status" value="1"/>
</dbReference>
<keyword evidence="9" id="KW-1185">Reference proteome</keyword>
<dbReference type="Gene3D" id="3.40.50.720">
    <property type="entry name" value="NAD(P)-binding Rossmann-like Domain"/>
    <property type="match status" value="1"/>
</dbReference>
<keyword evidence="6" id="KW-0560">Oxidoreductase</keyword>
<dbReference type="InterPro" id="IPR029903">
    <property type="entry name" value="RmlD-like-bd"/>
</dbReference>
<dbReference type="Gene3D" id="3.90.25.10">
    <property type="entry name" value="UDP-galactose 4-epimerase, domain 1"/>
    <property type="match status" value="1"/>
</dbReference>
<dbReference type="EC" id="1.1.1.133" evidence="3 6"/>
<proteinExistence type="inferred from homology"/>
<evidence type="ECO:0000256" key="1">
    <source>
        <dbReference type="ARBA" id="ARBA00004781"/>
    </source>
</evidence>
<dbReference type="InterPro" id="IPR036291">
    <property type="entry name" value="NAD(P)-bd_dom_sf"/>
</dbReference>
<dbReference type="InterPro" id="IPR005913">
    <property type="entry name" value="dTDP_dehydrorham_reduct"/>
</dbReference>
<dbReference type="Pfam" id="PF04321">
    <property type="entry name" value="RmlD_sub_bind"/>
    <property type="match status" value="1"/>
</dbReference>
<evidence type="ECO:0000256" key="5">
    <source>
        <dbReference type="ARBA" id="ARBA00048200"/>
    </source>
</evidence>
<sequence length="293" mass="33145">MKILTFGQTGQLAKALKRTKPNNIELTQLSRQQVDITQPQLIDEALEYYRPDIIINCAAFTDVERAENNGPQVLQTNVEAVKFMVNTASKLGIRFIQLSTDYVFDGNSSLPYSVNQKPTAINVYGQSKLLAEKVILQQQSNQYCIVRTSWLYHYSGKNFVTTMLKLMSQAQSNSHIISVVNDQTGSPTMVDDLAHFLWKLCLQKQWSAIYHWSDAGKCTWYEFALEIQSQALALGLIPSTVSLIPVTSEQYNSCVKRPSFSVLDTKQSHSIVKPKPWQQQLAHSLNSYSLDKE</sequence>
<gene>
    <name evidence="8" type="ORF">GCM10011607_05430</name>
</gene>
<dbReference type="PANTHER" id="PTHR10491:SF4">
    <property type="entry name" value="METHIONINE ADENOSYLTRANSFERASE 2 SUBUNIT BETA"/>
    <property type="match status" value="1"/>
</dbReference>
<dbReference type="PANTHER" id="PTHR10491">
    <property type="entry name" value="DTDP-4-DEHYDRORHAMNOSE REDUCTASE"/>
    <property type="match status" value="1"/>
</dbReference>
<name>A0ABQ1IQ14_9GAMM</name>
<dbReference type="RefSeq" id="WP_188736690.1">
    <property type="nucleotide sequence ID" value="NZ_BMII01000003.1"/>
</dbReference>
<comment type="catalytic activity">
    <reaction evidence="5 6">
        <text>dTDP-beta-L-rhamnose + NADP(+) = dTDP-4-dehydro-beta-L-rhamnose + NADPH + H(+)</text>
        <dbReference type="Rhea" id="RHEA:21796"/>
        <dbReference type="ChEBI" id="CHEBI:15378"/>
        <dbReference type="ChEBI" id="CHEBI:57510"/>
        <dbReference type="ChEBI" id="CHEBI:57783"/>
        <dbReference type="ChEBI" id="CHEBI:58349"/>
        <dbReference type="ChEBI" id="CHEBI:62830"/>
        <dbReference type="EC" id="1.1.1.133"/>
    </reaction>
</comment>
<comment type="caution">
    <text evidence="8">The sequence shown here is derived from an EMBL/GenBank/DDBJ whole genome shotgun (WGS) entry which is preliminary data.</text>
</comment>
<comment type="function">
    <text evidence="6">Catalyzes the reduction of dTDP-6-deoxy-L-lyxo-4-hexulose to yield dTDP-L-rhamnose.</text>
</comment>
<keyword evidence="6" id="KW-0521">NADP</keyword>